<dbReference type="InterPro" id="IPR036728">
    <property type="entry name" value="PBP_GOBP_sf"/>
</dbReference>
<dbReference type="PANTHER" id="PTHR11857">
    <property type="entry name" value="ODORANT BINDING PROTEIN-RELATED"/>
    <property type="match status" value="1"/>
</dbReference>
<dbReference type="Pfam" id="PF01395">
    <property type="entry name" value="PBP_GOBP"/>
    <property type="match status" value="1"/>
</dbReference>
<dbReference type="PANTHER" id="PTHR11857:SF42">
    <property type="entry name" value="GENERAL ODORANT-BINDING PROTEIN 19D-RELATED"/>
    <property type="match status" value="1"/>
</dbReference>
<comment type="subcellular location">
    <subcellularLocation>
        <location evidence="1">Secreted</location>
    </subcellularLocation>
</comment>
<dbReference type="SUPFAM" id="SSF47565">
    <property type="entry name" value="Insect pheromone/odorant-binding proteins"/>
    <property type="match status" value="1"/>
</dbReference>
<reference evidence="7" key="1">
    <citation type="submission" date="2025-08" db="UniProtKB">
        <authorList>
            <consortium name="RefSeq"/>
        </authorList>
    </citation>
    <scope>IDENTIFICATION</scope>
    <source>
        <strain evidence="7">11010-0011.00</strain>
        <tissue evidence="7">Whole body</tissue>
    </source>
</reference>
<dbReference type="AlphaFoldDB" id="A0A6J2TYF1"/>
<dbReference type="OrthoDB" id="6595846at2759"/>
<evidence type="ECO:0000256" key="3">
    <source>
        <dbReference type="ARBA" id="ARBA00022729"/>
    </source>
</evidence>
<dbReference type="GO" id="GO:0005549">
    <property type="term" value="F:odorant binding"/>
    <property type="evidence" value="ECO:0007669"/>
    <property type="project" value="InterPro"/>
</dbReference>
<dbReference type="CTD" id="33040"/>
<accession>A0A6J2TYF1</accession>
<keyword evidence="3 5" id="KW-0732">Signal</keyword>
<keyword evidence="6" id="KW-1185">Reference proteome</keyword>
<dbReference type="GO" id="GO:0007608">
    <property type="term" value="P:sensory perception of smell"/>
    <property type="evidence" value="ECO:0007669"/>
    <property type="project" value="TreeGrafter"/>
</dbReference>
<evidence type="ECO:0000256" key="4">
    <source>
        <dbReference type="ARBA" id="ARBA00023157"/>
    </source>
</evidence>
<evidence type="ECO:0000256" key="5">
    <source>
        <dbReference type="SAM" id="SignalP"/>
    </source>
</evidence>
<dbReference type="SMART" id="SM00708">
    <property type="entry name" value="PhBP"/>
    <property type="match status" value="1"/>
</dbReference>
<dbReference type="FunFam" id="1.10.238.20:FF:000006">
    <property type="entry name" value="Odorant binding protein 15"/>
    <property type="match status" value="1"/>
</dbReference>
<keyword evidence="4" id="KW-1015">Disulfide bond</keyword>
<dbReference type="Gene3D" id="1.10.238.20">
    <property type="entry name" value="Pheromone/general odorant binding protein domain"/>
    <property type="match status" value="1"/>
</dbReference>
<feature type="chain" id="PRO_5026703251" evidence="5">
    <location>
        <begin position="24"/>
        <end position="146"/>
    </location>
</feature>
<evidence type="ECO:0000256" key="1">
    <source>
        <dbReference type="ARBA" id="ARBA00004613"/>
    </source>
</evidence>
<keyword evidence="2" id="KW-0964">Secreted</keyword>
<evidence type="ECO:0000313" key="6">
    <source>
        <dbReference type="Proteomes" id="UP000504634"/>
    </source>
</evidence>
<evidence type="ECO:0000313" key="7">
    <source>
        <dbReference type="RefSeq" id="XP_030381551.1"/>
    </source>
</evidence>
<gene>
    <name evidence="7" type="primary">LOC115629267</name>
</gene>
<sequence>MSRFTSLSLILLLGVSAICSVQCELTKEHAAEAAHECQAETGASDDDVSQLMKHEMAESHEAKCLRACVMKKIGIMDDSGKLDKDQAIAMVKAMSHDDAEKEAARIDIVEKCEAIETPEDHCEAASAYEACIHEHIHEHGLSLEEH</sequence>
<dbReference type="InterPro" id="IPR006170">
    <property type="entry name" value="PBP/GOBP"/>
</dbReference>
<dbReference type="GO" id="GO:0005615">
    <property type="term" value="C:extracellular space"/>
    <property type="evidence" value="ECO:0007669"/>
    <property type="project" value="TreeGrafter"/>
</dbReference>
<organism evidence="6 7">
    <name type="scientific">Drosophila lebanonensis</name>
    <name type="common">Fruit fly</name>
    <name type="synonym">Scaptodrosophila lebanonensis</name>
    <dbReference type="NCBI Taxonomy" id="7225"/>
    <lineage>
        <taxon>Eukaryota</taxon>
        <taxon>Metazoa</taxon>
        <taxon>Ecdysozoa</taxon>
        <taxon>Arthropoda</taxon>
        <taxon>Hexapoda</taxon>
        <taxon>Insecta</taxon>
        <taxon>Pterygota</taxon>
        <taxon>Neoptera</taxon>
        <taxon>Endopterygota</taxon>
        <taxon>Diptera</taxon>
        <taxon>Brachycera</taxon>
        <taxon>Muscomorpha</taxon>
        <taxon>Ephydroidea</taxon>
        <taxon>Drosophilidae</taxon>
        <taxon>Scaptodrosophila</taxon>
    </lineage>
</organism>
<evidence type="ECO:0000256" key="2">
    <source>
        <dbReference type="ARBA" id="ARBA00022525"/>
    </source>
</evidence>
<name>A0A6J2TYF1_DROLE</name>
<dbReference type="CDD" id="cd23992">
    <property type="entry name" value="PBP_GOBP"/>
    <property type="match status" value="1"/>
</dbReference>
<dbReference type="Proteomes" id="UP000504634">
    <property type="component" value="Unplaced"/>
</dbReference>
<dbReference type="RefSeq" id="XP_030381551.1">
    <property type="nucleotide sequence ID" value="XM_030525691.1"/>
</dbReference>
<proteinExistence type="predicted"/>
<protein>
    <submittedName>
        <fullName evidence="7">General odorant-binding protein 19d</fullName>
    </submittedName>
</protein>
<dbReference type="GeneID" id="115629267"/>
<feature type="signal peptide" evidence="5">
    <location>
        <begin position="1"/>
        <end position="23"/>
    </location>
</feature>